<dbReference type="Gene3D" id="3.40.50.10930">
    <property type="match status" value="1"/>
</dbReference>
<organism evidence="12 13">
    <name type="scientific">Gallaecimonas pentaromativorans</name>
    <dbReference type="NCBI Taxonomy" id="584787"/>
    <lineage>
        <taxon>Bacteria</taxon>
        <taxon>Pseudomonadati</taxon>
        <taxon>Pseudomonadota</taxon>
        <taxon>Gammaproteobacteria</taxon>
        <taxon>Enterobacterales</taxon>
        <taxon>Gallaecimonadaceae</taxon>
        <taxon>Gallaecimonas</taxon>
    </lineage>
</organism>
<keyword evidence="9 10" id="KW-0234">DNA repair</keyword>
<evidence type="ECO:0000256" key="9">
    <source>
        <dbReference type="ARBA" id="ARBA00023204"/>
    </source>
</evidence>
<keyword evidence="1 10" id="KW-0540">Nuclease</keyword>
<dbReference type="EMBL" id="RJUL01000001">
    <property type="protein sequence ID" value="ROQ30631.1"/>
    <property type="molecule type" value="Genomic_DNA"/>
</dbReference>
<evidence type="ECO:0000256" key="3">
    <source>
        <dbReference type="ARBA" id="ARBA00022763"/>
    </source>
</evidence>
<dbReference type="Gene3D" id="1.10.10.990">
    <property type="match status" value="1"/>
</dbReference>
<evidence type="ECO:0000256" key="2">
    <source>
        <dbReference type="ARBA" id="ARBA00022741"/>
    </source>
</evidence>
<dbReference type="PANTHER" id="PTHR30591">
    <property type="entry name" value="RECBCD ENZYME SUBUNIT RECC"/>
    <property type="match status" value="1"/>
</dbReference>
<gene>
    <name evidence="10" type="primary">recC</name>
    <name evidence="12" type="ORF">EDC28_101317</name>
</gene>
<keyword evidence="2 10" id="KW-0547">Nucleotide-binding</keyword>
<name>A0A3N1PU54_9GAMM</name>
<comment type="caution">
    <text evidence="12">The sequence shown here is derived from an EMBL/GenBank/DDBJ whole genome shotgun (WGS) entry which is preliminary data.</text>
</comment>
<protein>
    <recommendedName>
        <fullName evidence="10">RecBCD enzyme subunit RecC</fullName>
    </recommendedName>
    <alternativeName>
        <fullName evidence="10">Exonuclease V subunit RecC</fullName>
        <shortName evidence="10">ExoV subunit RecC</shortName>
    </alternativeName>
    <alternativeName>
        <fullName evidence="10">Helicase/nuclease RecBCD subunit RecC</fullName>
    </alternativeName>
</protein>
<dbReference type="GO" id="GO:0000724">
    <property type="term" value="P:double-strand break repair via homologous recombination"/>
    <property type="evidence" value="ECO:0007669"/>
    <property type="project" value="UniProtKB-UniRule"/>
</dbReference>
<dbReference type="SUPFAM" id="SSF52540">
    <property type="entry name" value="P-loop containing nucleoside triphosphate hydrolases"/>
    <property type="match status" value="2"/>
</dbReference>
<keyword evidence="4 10" id="KW-0378">Hydrolase</keyword>
<dbReference type="GO" id="GO:0009338">
    <property type="term" value="C:exodeoxyribonuclease V complex"/>
    <property type="evidence" value="ECO:0007669"/>
    <property type="project" value="InterPro"/>
</dbReference>
<dbReference type="GO" id="GO:0005524">
    <property type="term" value="F:ATP binding"/>
    <property type="evidence" value="ECO:0007669"/>
    <property type="project" value="UniProtKB-UniRule"/>
</dbReference>
<evidence type="ECO:0000313" key="12">
    <source>
        <dbReference type="EMBL" id="ROQ30631.1"/>
    </source>
</evidence>
<reference evidence="12 13" key="1">
    <citation type="submission" date="2018-11" db="EMBL/GenBank/DDBJ databases">
        <title>Genomic Encyclopedia of Type Strains, Phase IV (KMG-IV): sequencing the most valuable type-strain genomes for metagenomic binning, comparative biology and taxonomic classification.</title>
        <authorList>
            <person name="Goeker M."/>
        </authorList>
    </citation>
    <scope>NUCLEOTIDE SEQUENCE [LARGE SCALE GENOMIC DNA]</scope>
    <source>
        <strain evidence="12 13">DSM 21945</strain>
    </source>
</reference>
<keyword evidence="3 10" id="KW-0227">DNA damage</keyword>
<keyword evidence="13" id="KW-1185">Reference proteome</keyword>
<evidence type="ECO:0000256" key="4">
    <source>
        <dbReference type="ARBA" id="ARBA00022801"/>
    </source>
</evidence>
<keyword evidence="7 10" id="KW-0067">ATP-binding</keyword>
<dbReference type="RefSeq" id="WP_123420580.1">
    <property type="nucleotide sequence ID" value="NZ_RJUL01000001.1"/>
</dbReference>
<dbReference type="InterPro" id="IPR027417">
    <property type="entry name" value="P-loop_NTPase"/>
</dbReference>
<accession>A0A3N1PU54</accession>
<evidence type="ECO:0000259" key="11">
    <source>
        <dbReference type="Pfam" id="PF17946"/>
    </source>
</evidence>
<evidence type="ECO:0000256" key="8">
    <source>
        <dbReference type="ARBA" id="ARBA00023125"/>
    </source>
</evidence>
<evidence type="ECO:0000313" key="13">
    <source>
        <dbReference type="Proteomes" id="UP000268033"/>
    </source>
</evidence>
<dbReference type="InterPro" id="IPR013986">
    <property type="entry name" value="DExx_box_DNA_helicase_dom_sf"/>
</dbReference>
<evidence type="ECO:0000256" key="10">
    <source>
        <dbReference type="HAMAP-Rule" id="MF_01486"/>
    </source>
</evidence>
<dbReference type="Gene3D" id="1.10.10.160">
    <property type="match status" value="1"/>
</dbReference>
<dbReference type="STRING" id="584787.GCA_001247655_01911"/>
<comment type="similarity">
    <text evidence="10">Belongs to the RecC family.</text>
</comment>
<evidence type="ECO:0000256" key="1">
    <source>
        <dbReference type="ARBA" id="ARBA00022722"/>
    </source>
</evidence>
<dbReference type="PIRSF" id="PIRSF000980">
    <property type="entry name" value="RecC"/>
    <property type="match status" value="1"/>
</dbReference>
<dbReference type="Gene3D" id="3.40.50.300">
    <property type="entry name" value="P-loop containing nucleotide triphosphate hydrolases"/>
    <property type="match status" value="2"/>
</dbReference>
<sequence>MQSGLSIIQGNKLDDLRDLLVAFLAQSPLSPLENETFLVQSNGMAQWLKLGLAESAGICAAVDMQMPVRFLWQAYRAVLGAHNVPRHSPFDKPRLRWRLLRLLPGLDGDTYAPLKRFLEGDADQRKAWQLAQKIADIFDQYQMYRADWLADWEAGFDRVLSPRGKVEELGSEHRWQPALWRALMADMQSEQTGISRSALHQRFLAAAKALQSRPAGLPKRLIVFGISSLPSQVLEALDAISQHCQVLLFVANPCQHFWGDIVDGRDLLRLEQKRQQRKPGLPLEPSDDELHASANPLLASWGKQGRDYIGLLSRYDEPDHYRADFQQIDLFSGYGDSVLGQIQQDILDLNPLPTEKRASTDDSIRLVSAHSRQREVEVLQDFLLTQMEKGLKPRDIIVMTPDIQAYAPHIEAVFGQLEWRDPRFIPFTLSDRTERDVNPLLVALDKLLTLPQWRFAVSDLSDLLDLAAVRARFGLSEADLPQLKDWIAGAGIRWGLNGQQRAALGLPALEQNSWQFGLKRWLLGYAQGNAGRFAGIEPYDEVAGLAAGAAGSLADLIALLEGYWQAFAQPHSPEDWAALLRQLLSDLFTAQDSDERLTLEQLSLALDAWLEHCSEAHFDSAIELHLVRDAWLGMLDDGGLAQRFLAGSVNFATLMPMRAIPFRLVCILGLNDGDYPRSVAPVDFDLMSLPGQYRPGDRSRREDDRYLFLEALLSARDALYLSWVGRSVQDNTERPPSVLLGQLLDYLEGGWQQPPAIIQHPLQPFSRRYFEGGALTSFAREWRQVLDTPELEASHSVAPLTETPAADLKLLAKLLRSPCQLFFNERLKIYLGNEQQVLAEDEPFTLNALEQYQLTDQLLAASLDGTLDRELERLKGSGTLPLAGFAEPAIGGVVEAATELAAKAQGLLASYHPAKALELATGGFADWLEVRQSNSGDKLQLQLRPTSVLAGNKVKYHALLRLWAGHLLANGTGHLVDSKLLAPDAELHLARGPLNAAPILAAFKAALNGPLPVAPRTAFAYLAALDKGEEAAIAAAQKAYDGDDFSPGEREQDLYCARAYPSFADMDTDHFKALAQSLYAPLTEAVQ</sequence>
<dbReference type="GO" id="GO:0008854">
    <property type="term" value="F:exodeoxyribonuclease V activity"/>
    <property type="evidence" value="ECO:0007669"/>
    <property type="project" value="InterPro"/>
</dbReference>
<dbReference type="Proteomes" id="UP000268033">
    <property type="component" value="Unassembled WGS sequence"/>
</dbReference>
<feature type="domain" description="RecC C-terminal" evidence="11">
    <location>
        <begin position="807"/>
        <end position="1025"/>
    </location>
</feature>
<dbReference type="Pfam" id="PF17946">
    <property type="entry name" value="RecC_C"/>
    <property type="match status" value="1"/>
</dbReference>
<dbReference type="PANTHER" id="PTHR30591:SF1">
    <property type="entry name" value="RECBCD ENZYME SUBUNIT RECC"/>
    <property type="match status" value="1"/>
</dbReference>
<dbReference type="GO" id="GO:0003677">
    <property type="term" value="F:DNA binding"/>
    <property type="evidence" value="ECO:0007669"/>
    <property type="project" value="UniProtKB-UniRule"/>
</dbReference>
<proteinExistence type="inferred from homology"/>
<dbReference type="Pfam" id="PF04257">
    <property type="entry name" value="Exonuc_V_gamma"/>
    <property type="match status" value="1"/>
</dbReference>
<dbReference type="InterPro" id="IPR006697">
    <property type="entry name" value="RecC"/>
</dbReference>
<dbReference type="AlphaFoldDB" id="A0A3N1PU54"/>
<keyword evidence="8 10" id="KW-0238">DNA-binding</keyword>
<comment type="subunit">
    <text evidence="10">Heterotrimer of RecB, RecC and RecD. All subunits contribute to DNA-binding.</text>
</comment>
<dbReference type="GO" id="GO:0003678">
    <property type="term" value="F:DNA helicase activity"/>
    <property type="evidence" value="ECO:0007669"/>
    <property type="project" value="UniProtKB-UniRule"/>
</dbReference>
<dbReference type="NCBIfam" id="TIGR01450">
    <property type="entry name" value="recC"/>
    <property type="match status" value="1"/>
</dbReference>
<keyword evidence="5 10" id="KW-0347">Helicase</keyword>
<evidence type="ECO:0000256" key="5">
    <source>
        <dbReference type="ARBA" id="ARBA00022806"/>
    </source>
</evidence>
<keyword evidence="6 10" id="KW-0269">Exonuclease</keyword>
<dbReference type="InterPro" id="IPR011335">
    <property type="entry name" value="Restrct_endonuc-II-like"/>
</dbReference>
<evidence type="ECO:0000256" key="7">
    <source>
        <dbReference type="ARBA" id="ARBA00022840"/>
    </source>
</evidence>
<dbReference type="SUPFAM" id="SSF52980">
    <property type="entry name" value="Restriction endonuclease-like"/>
    <property type="match status" value="1"/>
</dbReference>
<evidence type="ECO:0000256" key="6">
    <source>
        <dbReference type="ARBA" id="ARBA00022839"/>
    </source>
</evidence>
<comment type="miscellaneous">
    <text evidence="10">In the RecBCD complex, RecB has a slow 3'-5' helicase, an exonuclease activity and loads RecA onto ssDNA, RecD has a fast 5'-3' helicase activity, while RecC stimulates the ATPase and processivity of the RecB helicase and contributes to recognition of the Chi site.</text>
</comment>
<comment type="function">
    <text evidence="10">A helicase/nuclease that prepares dsDNA breaks (DSB) for recombinational DNA repair. Binds to DSBs and unwinds DNA via a highly rapid and processive ATP-dependent bidirectional helicase activity. Unwinds dsDNA until it encounters a Chi (crossover hotspot instigator) sequence from the 3' direction. Cuts ssDNA a few nucleotides 3' to the Chi site. The properties and activities of the enzyme are changed at Chi. The Chi-altered holoenzyme produces a long 3'-ssDNA overhang and facilitates RecA-binding to the ssDNA for homologous DNA recombination and repair. Holoenzyme degrades any linearized DNA that is unable to undergo homologous recombination. In the holoenzyme this subunit recognizes the wild-type Chi sequence, and when added to isolated RecB increases its ATP-dependent helicase processivity.</text>
</comment>
<dbReference type="InterPro" id="IPR041500">
    <property type="entry name" value="RecC_C"/>
</dbReference>
<dbReference type="HAMAP" id="MF_01486">
    <property type="entry name" value="RecC"/>
    <property type="match status" value="1"/>
</dbReference>